<dbReference type="AlphaFoldDB" id="A0A0W8F3A4"/>
<sequence>MTGAGDQASRIAERPGEDTRFIQAVPDVSPGISFAYPFVLPELPCSHIGSGQKLNRSLSRKNLVIHLLIPWGRLQSCRRAPYKRQTSGREGS</sequence>
<proteinExistence type="predicted"/>
<organism evidence="1">
    <name type="scientific">hydrocarbon metagenome</name>
    <dbReference type="NCBI Taxonomy" id="938273"/>
    <lineage>
        <taxon>unclassified sequences</taxon>
        <taxon>metagenomes</taxon>
        <taxon>ecological metagenomes</taxon>
    </lineage>
</organism>
<reference evidence="1" key="1">
    <citation type="journal article" date="2015" name="Proc. Natl. Acad. Sci. U.S.A.">
        <title>Networks of energetic and metabolic interactions define dynamics in microbial communities.</title>
        <authorList>
            <person name="Embree M."/>
            <person name="Liu J.K."/>
            <person name="Al-Bassam M.M."/>
            <person name="Zengler K."/>
        </authorList>
    </citation>
    <scope>NUCLEOTIDE SEQUENCE</scope>
</reference>
<name>A0A0W8F3A4_9ZZZZ</name>
<protein>
    <submittedName>
        <fullName evidence="1">Uncharacterized protein</fullName>
    </submittedName>
</protein>
<evidence type="ECO:0000313" key="1">
    <source>
        <dbReference type="EMBL" id="KUG15297.1"/>
    </source>
</evidence>
<gene>
    <name evidence="1" type="ORF">ASZ90_015050</name>
</gene>
<accession>A0A0W8F3A4</accession>
<comment type="caution">
    <text evidence="1">The sequence shown here is derived from an EMBL/GenBank/DDBJ whole genome shotgun (WGS) entry which is preliminary data.</text>
</comment>
<dbReference type="EMBL" id="LNQE01001568">
    <property type="protein sequence ID" value="KUG15297.1"/>
    <property type="molecule type" value="Genomic_DNA"/>
</dbReference>